<comment type="caution">
    <text evidence="2">The sequence shown here is derived from an EMBL/GenBank/DDBJ whole genome shotgun (WGS) entry which is preliminary data.</text>
</comment>
<evidence type="ECO:0000313" key="3">
    <source>
        <dbReference type="Proteomes" id="UP001595767"/>
    </source>
</evidence>
<accession>A0ABV8L2E6</accession>
<dbReference type="EMBL" id="JBHSBA010000003">
    <property type="protein sequence ID" value="MFC4124730.1"/>
    <property type="molecule type" value="Genomic_DNA"/>
</dbReference>
<feature type="region of interest" description="Disordered" evidence="1">
    <location>
        <begin position="415"/>
        <end position="457"/>
    </location>
</feature>
<sequence>MGETPNPWSGLRTESLNGALELQPGVIESLVTEIIEVRTRVNSVKAEVGKVDSLDPFAAVIPSAAALAERFSAKGRDLAGILEDHLQILDDMSDTFLAAGRNYSAADADGSVDLEALRERIQSGKGNTESLGSSGEPFVLCIDSRILSEEGGGLPDSLLMPPGELTFDPLLVRPEDPSQFTYDQYQEIIASLSSPNMSTTVAQAGVDWSWLAGKLDEKFVELSNAMTATESSWRSPGNAGGADRARRAVAAYGTGNTNLVEGMKALGTALQYAAEWLYVTKLGLQAVSATEVPLMVPESVRAWETRKELEHQRGYVSAMRNTYVPGVDHTGGVIAVLPDPIPATTGNGYGDGSGNGNGSGNGSGTGSGSGSGSGSGATGLSSGFQNGMSALQQQAAQRAAQDALKAAEQAAADQATRAAEEAARQAAEEAAQQAAGGLEQAGSALSSGMEQASSAAQSALDQATSAAEQSALSSVPGLAGLSSALEDQAKKMTSAAKSGGGAGGGAGGGGAGVPGSNLQNASSLFPRAAVTSTGMEAMASRAGLAGGSGMPMGGMPMAPMGGAAGQGGQQKEHKRADYLDSVEHLEEAIGAAPIVARPVIEQ</sequence>
<evidence type="ECO:0008006" key="4">
    <source>
        <dbReference type="Google" id="ProtNLM"/>
    </source>
</evidence>
<feature type="compositionally biased region" description="Basic and acidic residues" evidence="1">
    <location>
        <begin position="418"/>
        <end position="427"/>
    </location>
</feature>
<feature type="region of interest" description="Disordered" evidence="1">
    <location>
        <begin position="495"/>
        <end position="514"/>
    </location>
</feature>
<feature type="compositionally biased region" description="Low complexity" evidence="1">
    <location>
        <begin position="428"/>
        <end position="457"/>
    </location>
</feature>
<feature type="compositionally biased region" description="Gly residues" evidence="1">
    <location>
        <begin position="347"/>
        <end position="377"/>
    </location>
</feature>
<feature type="compositionally biased region" description="Gly residues" evidence="1">
    <location>
        <begin position="498"/>
        <end position="513"/>
    </location>
</feature>
<gene>
    <name evidence="2" type="ORF">ACFOW8_07315</name>
</gene>
<reference evidence="3" key="1">
    <citation type="journal article" date="2019" name="Int. J. Syst. Evol. Microbiol.">
        <title>The Global Catalogue of Microorganisms (GCM) 10K type strain sequencing project: providing services to taxonomists for standard genome sequencing and annotation.</title>
        <authorList>
            <consortium name="The Broad Institute Genomics Platform"/>
            <consortium name="The Broad Institute Genome Sequencing Center for Infectious Disease"/>
            <person name="Wu L."/>
            <person name="Ma J."/>
        </authorList>
    </citation>
    <scope>NUCLEOTIDE SEQUENCE [LARGE SCALE GENOMIC DNA]</scope>
    <source>
        <strain evidence="3">CGMCC 4.7204</strain>
    </source>
</reference>
<feature type="region of interest" description="Disordered" evidence="1">
    <location>
        <begin position="345"/>
        <end position="385"/>
    </location>
</feature>
<evidence type="ECO:0000313" key="2">
    <source>
        <dbReference type="EMBL" id="MFC4124730.1"/>
    </source>
</evidence>
<keyword evidence="3" id="KW-1185">Reference proteome</keyword>
<dbReference type="Proteomes" id="UP001595767">
    <property type="component" value="Unassembled WGS sequence"/>
</dbReference>
<evidence type="ECO:0000256" key="1">
    <source>
        <dbReference type="SAM" id="MobiDB-lite"/>
    </source>
</evidence>
<dbReference type="RefSeq" id="WP_378547294.1">
    <property type="nucleotide sequence ID" value="NZ_JBHSBA010000003.1"/>
</dbReference>
<proteinExistence type="predicted"/>
<name>A0ABV8L2E6_9NOCA</name>
<protein>
    <recommendedName>
        <fullName evidence="4">PPE family protein</fullName>
    </recommendedName>
</protein>
<organism evidence="2 3">
    <name type="scientific">Nocardia rhizosphaerae</name>
    <dbReference type="NCBI Taxonomy" id="1691571"/>
    <lineage>
        <taxon>Bacteria</taxon>
        <taxon>Bacillati</taxon>
        <taxon>Actinomycetota</taxon>
        <taxon>Actinomycetes</taxon>
        <taxon>Mycobacteriales</taxon>
        <taxon>Nocardiaceae</taxon>
        <taxon>Nocardia</taxon>
    </lineage>
</organism>